<name>A0A091E798_FUKDA</name>
<dbReference type="GO" id="GO:0005874">
    <property type="term" value="C:microtubule"/>
    <property type="evidence" value="ECO:0007669"/>
    <property type="project" value="TreeGrafter"/>
</dbReference>
<dbReference type="GO" id="GO:0019706">
    <property type="term" value="F:protein-cysteine S-palmitoyltransferase activity"/>
    <property type="evidence" value="ECO:0007669"/>
    <property type="project" value="UniProtKB-EC"/>
</dbReference>
<dbReference type="EMBL" id="KN120510">
    <property type="protein sequence ID" value="KFO38495.1"/>
    <property type="molecule type" value="Genomic_DNA"/>
</dbReference>
<dbReference type="GO" id="GO:0015631">
    <property type="term" value="F:tubulin binding"/>
    <property type="evidence" value="ECO:0007669"/>
    <property type="project" value="InterPro"/>
</dbReference>
<dbReference type="STRING" id="885580.ENSFDAP00000010818"/>
<evidence type="ECO:0000256" key="8">
    <source>
        <dbReference type="RuleBase" id="RU079119"/>
    </source>
</evidence>
<dbReference type="GO" id="GO:0032273">
    <property type="term" value="P:positive regulation of protein polymerization"/>
    <property type="evidence" value="ECO:0007669"/>
    <property type="project" value="TreeGrafter"/>
</dbReference>
<feature type="transmembrane region" description="Helical" evidence="8">
    <location>
        <begin position="74"/>
        <end position="95"/>
    </location>
</feature>
<dbReference type="FunFam" id="1.10.238.10:FF:000057">
    <property type="entry name" value="Tubulin polymerization-promoting protein family member 3"/>
    <property type="match status" value="1"/>
</dbReference>
<dbReference type="GO" id="GO:0005737">
    <property type="term" value="C:cytoplasm"/>
    <property type="evidence" value="ECO:0007669"/>
    <property type="project" value="UniProtKB-SubCell"/>
</dbReference>
<evidence type="ECO:0000313" key="11">
    <source>
        <dbReference type="EMBL" id="KFO38495.1"/>
    </source>
</evidence>
<protein>
    <recommendedName>
        <fullName evidence="8">Palmitoyltransferase</fullName>
        <ecNumber evidence="8">2.3.1.225</ecNumber>
    </recommendedName>
</protein>
<proteinExistence type="inferred from homology"/>
<evidence type="ECO:0000256" key="7">
    <source>
        <dbReference type="ARBA" id="ARBA00023136"/>
    </source>
</evidence>
<organism evidence="11 12">
    <name type="scientific">Fukomys damarensis</name>
    <name type="common">Damaraland mole rat</name>
    <name type="synonym">Cryptomys damarensis</name>
    <dbReference type="NCBI Taxonomy" id="885580"/>
    <lineage>
        <taxon>Eukaryota</taxon>
        <taxon>Metazoa</taxon>
        <taxon>Chordata</taxon>
        <taxon>Craniata</taxon>
        <taxon>Vertebrata</taxon>
        <taxon>Euteleostomi</taxon>
        <taxon>Mammalia</taxon>
        <taxon>Eutheria</taxon>
        <taxon>Euarchontoglires</taxon>
        <taxon>Glires</taxon>
        <taxon>Rodentia</taxon>
        <taxon>Hystricomorpha</taxon>
        <taxon>Bathyergidae</taxon>
        <taxon>Fukomys</taxon>
    </lineage>
</organism>
<dbReference type="Pfam" id="PF01529">
    <property type="entry name" value="DHHC"/>
    <property type="match status" value="1"/>
</dbReference>
<evidence type="ECO:0000256" key="5">
    <source>
        <dbReference type="ARBA" id="ARBA00022692"/>
    </source>
</evidence>
<dbReference type="GO" id="GO:0001578">
    <property type="term" value="P:microtubule bundle formation"/>
    <property type="evidence" value="ECO:0007669"/>
    <property type="project" value="TreeGrafter"/>
</dbReference>
<dbReference type="eggNOG" id="KOG4070">
    <property type="taxonomic scope" value="Eukaryota"/>
</dbReference>
<comment type="similarity">
    <text evidence="3">Belongs to the TPPP family.</text>
</comment>
<feature type="transmembrane region" description="Helical" evidence="8">
    <location>
        <begin position="102"/>
        <end position="124"/>
    </location>
</feature>
<sequence>MVSLANGHYGDIQHRCLRGNYEQVNKGPQPDSMDLFSRSLRRVFPETQARGLKSPPRHLSRVNGWSLPLHPFQAVAWATYLALSIVTFGIVIPLLPGSWKYIAYSVTAVVFLFHLVVHLSAVTIDPAEANVRLRNYSKPVPTFDRSQHAHVIQNLYCHLCEVTVNEKAKHCSSCNKCVAGFDHHCKWLNNCVGSRNYWFFFCSVASAMIGLLCVKVILLYVCIQHFINPNKLRTDPSYKDISAVTIWLLFLPKWHVAVKTPVALCMMGGVLLVGIVSFLLLGHLFIFHIYLMVKNKSTFDYVKHTHFQQRPEPPGRTQPVLQVEEAAPQAKGGIPGSSPQEKDSIPAWSPPSPGLKRKEFLPPSWCSRPSSIHSITPESASPQISPELRSRCLKEKAQCLAAPAMIDLLTAFWSSANARYRLPGLWHSNMADGRAKPAKATNRTPPKSPGDPAKDKAAKRLSQESDAASEGAAAALELSALEEAFRRFAVHGDTRATGREMHGKNWSKLCRDCHVIDGKNVTVTDVDIVFSKIKGKSCRTITFEQFQEALEELATKRFKDKSKEEAVREVHQLIEGRAPVISGVTKAVSSPTVSRLTDTTKFTGSHKERFDPSGKGKGKAGRVDLVDESGYVPGYKHAGTYDQKVQGTK</sequence>
<evidence type="ECO:0000259" key="10">
    <source>
        <dbReference type="Pfam" id="PF01529"/>
    </source>
</evidence>
<feature type="region of interest" description="Disordered" evidence="9">
    <location>
        <begin position="603"/>
        <end position="622"/>
    </location>
</feature>
<dbReference type="SUPFAM" id="SSF47473">
    <property type="entry name" value="EF-hand"/>
    <property type="match status" value="1"/>
</dbReference>
<feature type="region of interest" description="Disordered" evidence="9">
    <location>
        <begin position="326"/>
        <end position="355"/>
    </location>
</feature>
<evidence type="ECO:0000256" key="3">
    <source>
        <dbReference type="ARBA" id="ARBA00010994"/>
    </source>
</evidence>
<comment type="catalytic activity">
    <reaction evidence="8">
        <text>L-cysteinyl-[protein] + hexadecanoyl-CoA = S-hexadecanoyl-L-cysteinyl-[protein] + CoA</text>
        <dbReference type="Rhea" id="RHEA:36683"/>
        <dbReference type="Rhea" id="RHEA-COMP:10131"/>
        <dbReference type="Rhea" id="RHEA-COMP:11032"/>
        <dbReference type="ChEBI" id="CHEBI:29950"/>
        <dbReference type="ChEBI" id="CHEBI:57287"/>
        <dbReference type="ChEBI" id="CHEBI:57379"/>
        <dbReference type="ChEBI" id="CHEBI:74151"/>
        <dbReference type="EC" id="2.3.1.225"/>
    </reaction>
</comment>
<keyword evidence="8" id="KW-0012">Acyltransferase</keyword>
<feature type="compositionally biased region" description="Basic and acidic residues" evidence="9">
    <location>
        <begin position="452"/>
        <end position="463"/>
    </location>
</feature>
<dbReference type="Gene3D" id="1.10.238.10">
    <property type="entry name" value="EF-hand"/>
    <property type="match status" value="1"/>
</dbReference>
<accession>A0A091E798</accession>
<keyword evidence="8" id="KW-0808">Transferase</keyword>
<dbReference type="InterPro" id="IPR008907">
    <property type="entry name" value="TPP/p25"/>
</dbReference>
<keyword evidence="5 8" id="KW-0812">Transmembrane</keyword>
<dbReference type="InterPro" id="IPR011992">
    <property type="entry name" value="EF-hand-dom_pair"/>
</dbReference>
<feature type="transmembrane region" description="Helical" evidence="8">
    <location>
        <begin position="270"/>
        <end position="293"/>
    </location>
</feature>
<dbReference type="InterPro" id="IPR001594">
    <property type="entry name" value="Palmitoyltrfase_DHHC"/>
</dbReference>
<dbReference type="Pfam" id="PF05517">
    <property type="entry name" value="p25-alpha"/>
    <property type="match status" value="1"/>
</dbReference>
<comment type="domain">
    <text evidence="8">The DHHC domain is required for palmitoyltransferase activity.</text>
</comment>
<evidence type="ECO:0000313" key="12">
    <source>
        <dbReference type="Proteomes" id="UP000028990"/>
    </source>
</evidence>
<evidence type="ECO:0000256" key="6">
    <source>
        <dbReference type="ARBA" id="ARBA00022989"/>
    </source>
</evidence>
<keyword evidence="7 8" id="KW-0472">Membrane</keyword>
<feature type="domain" description="Palmitoyltransferase DHHC" evidence="10">
    <location>
        <begin position="153"/>
        <end position="304"/>
    </location>
</feature>
<dbReference type="AlphaFoldDB" id="A0A091E798"/>
<gene>
    <name evidence="11" type="ORF">H920_00144</name>
</gene>
<comment type="subcellular location">
    <subcellularLocation>
        <location evidence="2">Cytoplasm</location>
    </subcellularLocation>
    <subcellularLocation>
        <location evidence="1">Membrane</location>
        <topology evidence="1">Multi-pass membrane protein</topology>
    </subcellularLocation>
</comment>
<dbReference type="Proteomes" id="UP000028990">
    <property type="component" value="Unassembled WGS sequence"/>
</dbReference>
<dbReference type="PANTHER" id="PTHR12932">
    <property type="entry name" value="P25 ALPHA-RELATED"/>
    <property type="match status" value="1"/>
</dbReference>
<comment type="similarity">
    <text evidence="8">Belongs to the DHHC palmitoyltransferase family.</text>
</comment>
<dbReference type="PROSITE" id="PS50216">
    <property type="entry name" value="DHHC"/>
    <property type="match status" value="1"/>
</dbReference>
<dbReference type="PANTHER" id="PTHR12932:SF18">
    <property type="entry name" value="TUBULIN POLYMERIZATION-PROMOTING PROTEIN"/>
    <property type="match status" value="1"/>
</dbReference>
<feature type="compositionally biased region" description="Basic and acidic residues" evidence="9">
    <location>
        <begin position="605"/>
        <end position="614"/>
    </location>
</feature>
<evidence type="ECO:0000256" key="2">
    <source>
        <dbReference type="ARBA" id="ARBA00004496"/>
    </source>
</evidence>
<reference evidence="11 12" key="1">
    <citation type="submission" date="2013-11" db="EMBL/GenBank/DDBJ databases">
        <title>The Damaraland mole rat (Fukomys damarensis) genome and evolution of African mole rats.</title>
        <authorList>
            <person name="Gladyshev V.N."/>
            <person name="Fang X."/>
        </authorList>
    </citation>
    <scope>NUCLEOTIDE SEQUENCE [LARGE SCALE GENOMIC DNA]</scope>
    <source>
        <tissue evidence="11">Liver</tissue>
    </source>
</reference>
<feature type="region of interest" description="Disordered" evidence="9">
    <location>
        <begin position="431"/>
        <end position="466"/>
    </location>
</feature>
<dbReference type="GO" id="GO:0016020">
    <property type="term" value="C:membrane"/>
    <property type="evidence" value="ECO:0007669"/>
    <property type="project" value="UniProtKB-SubCell"/>
</dbReference>
<dbReference type="GO" id="GO:0046785">
    <property type="term" value="P:microtubule polymerization"/>
    <property type="evidence" value="ECO:0007669"/>
    <property type="project" value="InterPro"/>
</dbReference>
<feature type="transmembrane region" description="Helical" evidence="8">
    <location>
        <begin position="197"/>
        <end position="221"/>
    </location>
</feature>
<keyword evidence="12" id="KW-1185">Reference proteome</keyword>
<evidence type="ECO:0000256" key="9">
    <source>
        <dbReference type="SAM" id="MobiDB-lite"/>
    </source>
</evidence>
<keyword evidence="4" id="KW-0963">Cytoplasm</keyword>
<evidence type="ECO:0000256" key="1">
    <source>
        <dbReference type="ARBA" id="ARBA00004141"/>
    </source>
</evidence>
<dbReference type="EC" id="2.3.1.225" evidence="8"/>
<evidence type="ECO:0000256" key="4">
    <source>
        <dbReference type="ARBA" id="ARBA00022490"/>
    </source>
</evidence>
<keyword evidence="6 8" id="KW-1133">Transmembrane helix</keyword>